<dbReference type="HOGENOM" id="CLU_943019_0_0_0"/>
<name>Q026M5_SOLUE</name>
<evidence type="ECO:0000313" key="1">
    <source>
        <dbReference type="EMBL" id="ABJ83044.1"/>
    </source>
</evidence>
<gene>
    <name evidence="1" type="ordered locus">Acid_2054</name>
</gene>
<dbReference type="KEGG" id="sus:Acid_2054"/>
<dbReference type="InParanoid" id="Q026M5"/>
<accession>Q026M5</accession>
<dbReference type="OrthoDB" id="129095at2"/>
<sequence>MSEIAAYGKLGALWCEIMHDSATWPIHGRYQCRTCGRLYAVPWTESRLQAPAARIRHIPSAFLPLVVLLAAAGASPGRAADVVDSTAGASLALARYTAGAGENSPWRAETVEIDASLPKMSQTGRLRAIRRLLPFGKPEYQVLEMAGDQTVKQQVIFRYLSAEVKAAAIPSSSVAVTAANYKFRYKGPVETDQGLVYAFSITPHKKREGLIKGELWIDGETGSVVRLFGSMVKSPSIFIKHVDLNRETDLRDGVARTRVTHLAIDTRLVGRAELTITEQPYTAPDTLTQATIEEQ</sequence>
<reference evidence="1" key="1">
    <citation type="submission" date="2006-10" db="EMBL/GenBank/DDBJ databases">
        <title>Complete sequence of Solibacter usitatus Ellin6076.</title>
        <authorList>
            <consortium name="US DOE Joint Genome Institute"/>
            <person name="Copeland A."/>
            <person name="Lucas S."/>
            <person name="Lapidus A."/>
            <person name="Barry K."/>
            <person name="Detter J.C."/>
            <person name="Glavina del Rio T."/>
            <person name="Hammon N."/>
            <person name="Israni S."/>
            <person name="Dalin E."/>
            <person name="Tice H."/>
            <person name="Pitluck S."/>
            <person name="Thompson L.S."/>
            <person name="Brettin T."/>
            <person name="Bruce D."/>
            <person name="Han C."/>
            <person name="Tapia R."/>
            <person name="Gilna P."/>
            <person name="Schmutz J."/>
            <person name="Larimer F."/>
            <person name="Land M."/>
            <person name="Hauser L."/>
            <person name="Kyrpides N."/>
            <person name="Mikhailova N."/>
            <person name="Janssen P.H."/>
            <person name="Kuske C.R."/>
            <person name="Richardson P."/>
        </authorList>
    </citation>
    <scope>NUCLEOTIDE SEQUENCE</scope>
    <source>
        <strain evidence="1">Ellin6076</strain>
    </source>
</reference>
<dbReference type="AlphaFoldDB" id="Q026M5"/>
<organism evidence="1">
    <name type="scientific">Solibacter usitatus (strain Ellin6076)</name>
    <dbReference type="NCBI Taxonomy" id="234267"/>
    <lineage>
        <taxon>Bacteria</taxon>
        <taxon>Pseudomonadati</taxon>
        <taxon>Acidobacteriota</taxon>
        <taxon>Terriglobia</taxon>
        <taxon>Bryobacterales</taxon>
        <taxon>Solibacteraceae</taxon>
        <taxon>Candidatus Solibacter</taxon>
    </lineage>
</organism>
<protein>
    <recommendedName>
        <fullName evidence="2">MucB/RseB N-terminal domain-containing protein</fullName>
    </recommendedName>
</protein>
<dbReference type="STRING" id="234267.Acid_2054"/>
<proteinExistence type="predicted"/>
<evidence type="ECO:0008006" key="2">
    <source>
        <dbReference type="Google" id="ProtNLM"/>
    </source>
</evidence>
<dbReference type="EMBL" id="CP000473">
    <property type="protein sequence ID" value="ABJ83044.1"/>
    <property type="molecule type" value="Genomic_DNA"/>
</dbReference>